<dbReference type="OrthoDB" id="8479313at2"/>
<dbReference type="PANTHER" id="PTHR33619">
    <property type="entry name" value="POLYSACCHARIDE EXPORT PROTEIN GFCE-RELATED"/>
    <property type="match status" value="1"/>
</dbReference>
<dbReference type="EMBL" id="VHSH01000001">
    <property type="protein sequence ID" value="TQV83236.1"/>
    <property type="molecule type" value="Genomic_DNA"/>
</dbReference>
<evidence type="ECO:0000256" key="14">
    <source>
        <dbReference type="ARBA" id="ARBA00023288"/>
    </source>
</evidence>
<dbReference type="Gene3D" id="3.10.560.10">
    <property type="entry name" value="Outer membrane lipoprotein wza domain like"/>
    <property type="match status" value="1"/>
</dbReference>
<dbReference type="InterPro" id="IPR017477">
    <property type="entry name" value="PEP-CTERM_polysacc_export"/>
</dbReference>
<feature type="compositionally biased region" description="Low complexity" evidence="15">
    <location>
        <begin position="338"/>
        <end position="349"/>
    </location>
</feature>
<evidence type="ECO:0000313" key="18">
    <source>
        <dbReference type="EMBL" id="TQV83236.1"/>
    </source>
</evidence>
<feature type="region of interest" description="Disordered" evidence="15">
    <location>
        <begin position="336"/>
        <end position="357"/>
    </location>
</feature>
<evidence type="ECO:0000256" key="15">
    <source>
        <dbReference type="SAM" id="MobiDB-lite"/>
    </source>
</evidence>
<dbReference type="Pfam" id="PF02563">
    <property type="entry name" value="Poly_export"/>
    <property type="match status" value="1"/>
</dbReference>
<evidence type="ECO:0000256" key="5">
    <source>
        <dbReference type="ARBA" id="ARBA00022597"/>
    </source>
</evidence>
<dbReference type="InterPro" id="IPR003715">
    <property type="entry name" value="Poly_export_N"/>
</dbReference>
<keyword evidence="9" id="KW-0406">Ion transport</keyword>
<gene>
    <name evidence="18" type="ORF">FKG95_01140</name>
</gene>
<keyword evidence="19" id="KW-1185">Reference proteome</keyword>
<keyword evidence="11" id="KW-0472">Membrane</keyword>
<keyword evidence="8" id="KW-0625">Polysaccharide transport</keyword>
<evidence type="ECO:0000259" key="16">
    <source>
        <dbReference type="Pfam" id="PF02563"/>
    </source>
</evidence>
<proteinExistence type="inferred from homology"/>
<evidence type="ECO:0000256" key="2">
    <source>
        <dbReference type="ARBA" id="ARBA00009450"/>
    </source>
</evidence>
<keyword evidence="12" id="KW-0564">Palmitate</keyword>
<evidence type="ECO:0000256" key="7">
    <source>
        <dbReference type="ARBA" id="ARBA00022729"/>
    </source>
</evidence>
<dbReference type="GO" id="GO:0009279">
    <property type="term" value="C:cell outer membrane"/>
    <property type="evidence" value="ECO:0007669"/>
    <property type="project" value="UniProtKB-SubCell"/>
</dbReference>
<keyword evidence="5" id="KW-0762">Sugar transport</keyword>
<keyword evidence="7" id="KW-0732">Signal</keyword>
<comment type="similarity">
    <text evidence="2">Belongs to the BexD/CtrA/VexA family.</text>
</comment>
<comment type="caution">
    <text evidence="18">The sequence shown here is derived from an EMBL/GenBank/DDBJ whole genome shotgun (WGS) entry which is preliminary data.</text>
</comment>
<dbReference type="Pfam" id="PF22461">
    <property type="entry name" value="SLBB_2"/>
    <property type="match status" value="1"/>
</dbReference>
<protein>
    <submittedName>
        <fullName evidence="18">TIGR03016 family PEP-CTERM system-associated outer membrane protein</fullName>
    </submittedName>
</protein>
<evidence type="ECO:0000259" key="17">
    <source>
        <dbReference type="Pfam" id="PF22461"/>
    </source>
</evidence>
<feature type="domain" description="SLBB" evidence="17">
    <location>
        <begin position="149"/>
        <end position="230"/>
    </location>
</feature>
<evidence type="ECO:0000256" key="13">
    <source>
        <dbReference type="ARBA" id="ARBA00023237"/>
    </source>
</evidence>
<evidence type="ECO:0000256" key="12">
    <source>
        <dbReference type="ARBA" id="ARBA00023139"/>
    </source>
</evidence>
<evidence type="ECO:0000313" key="19">
    <source>
        <dbReference type="Proteomes" id="UP000315252"/>
    </source>
</evidence>
<keyword evidence="3" id="KW-0813">Transport</keyword>
<evidence type="ECO:0000256" key="1">
    <source>
        <dbReference type="ARBA" id="ARBA00004571"/>
    </source>
</evidence>
<dbReference type="InterPro" id="IPR054765">
    <property type="entry name" value="SLBB_dom"/>
</dbReference>
<feature type="domain" description="Polysaccharide export protein N-terminal" evidence="16">
    <location>
        <begin position="67"/>
        <end position="140"/>
    </location>
</feature>
<evidence type="ECO:0000256" key="11">
    <source>
        <dbReference type="ARBA" id="ARBA00023136"/>
    </source>
</evidence>
<dbReference type="GO" id="GO:0006811">
    <property type="term" value="P:monoatomic ion transport"/>
    <property type="evidence" value="ECO:0007669"/>
    <property type="project" value="UniProtKB-KW"/>
</dbReference>
<organism evidence="18 19">
    <name type="scientific">Denitrobaculum tricleocarpae</name>
    <dbReference type="NCBI Taxonomy" id="2591009"/>
    <lineage>
        <taxon>Bacteria</taxon>
        <taxon>Pseudomonadati</taxon>
        <taxon>Pseudomonadota</taxon>
        <taxon>Alphaproteobacteria</taxon>
        <taxon>Rhodospirillales</taxon>
        <taxon>Rhodospirillaceae</taxon>
        <taxon>Denitrobaculum</taxon>
    </lineage>
</organism>
<evidence type="ECO:0000256" key="9">
    <source>
        <dbReference type="ARBA" id="ARBA00023065"/>
    </source>
</evidence>
<accession>A0A545U1B9</accession>
<dbReference type="InterPro" id="IPR049712">
    <property type="entry name" value="Poly_export"/>
</dbReference>
<keyword evidence="4" id="KW-1134">Transmembrane beta strand</keyword>
<keyword evidence="14" id="KW-0449">Lipoprotein</keyword>
<dbReference type="Proteomes" id="UP000315252">
    <property type="component" value="Unassembled WGS sequence"/>
</dbReference>
<keyword evidence="10" id="KW-0626">Porin</keyword>
<evidence type="ECO:0000256" key="6">
    <source>
        <dbReference type="ARBA" id="ARBA00022692"/>
    </source>
</evidence>
<dbReference type="NCBIfam" id="TIGR03027">
    <property type="entry name" value="pepcterm_export"/>
    <property type="match status" value="1"/>
</dbReference>
<evidence type="ECO:0000256" key="10">
    <source>
        <dbReference type="ARBA" id="ARBA00023114"/>
    </source>
</evidence>
<reference evidence="18 19" key="1">
    <citation type="submission" date="2019-06" db="EMBL/GenBank/DDBJ databases">
        <title>Whole genome sequence for Rhodospirillaceae sp. R148.</title>
        <authorList>
            <person name="Wang G."/>
        </authorList>
    </citation>
    <scope>NUCLEOTIDE SEQUENCE [LARGE SCALE GENOMIC DNA]</scope>
    <source>
        <strain evidence="18 19">R148</strain>
    </source>
</reference>
<dbReference type="NCBIfam" id="TIGR03016">
    <property type="entry name" value="pepcterm_hypo_1"/>
    <property type="match status" value="1"/>
</dbReference>
<name>A0A545U1B9_9PROT</name>
<dbReference type="AlphaFoldDB" id="A0A545U1B9"/>
<dbReference type="PANTHER" id="PTHR33619:SF3">
    <property type="entry name" value="POLYSACCHARIDE EXPORT PROTEIN GFCE-RELATED"/>
    <property type="match status" value="1"/>
</dbReference>
<comment type="subcellular location">
    <subcellularLocation>
        <location evidence="1">Cell outer membrane</location>
        <topology evidence="1">Multi-pass membrane protein</topology>
    </subcellularLocation>
</comment>
<dbReference type="InterPro" id="IPR017467">
    <property type="entry name" value="CHP03016_PEP-CTERM"/>
</dbReference>
<evidence type="ECO:0000256" key="8">
    <source>
        <dbReference type="ARBA" id="ARBA00023047"/>
    </source>
</evidence>
<dbReference type="SUPFAM" id="SSF56935">
    <property type="entry name" value="Porins"/>
    <property type="match status" value="1"/>
</dbReference>
<evidence type="ECO:0000256" key="4">
    <source>
        <dbReference type="ARBA" id="ARBA00022452"/>
    </source>
</evidence>
<keyword evidence="13" id="KW-0998">Cell outer membrane</keyword>
<dbReference type="GO" id="GO:0015288">
    <property type="term" value="F:porin activity"/>
    <property type="evidence" value="ECO:0007669"/>
    <property type="project" value="UniProtKB-KW"/>
</dbReference>
<evidence type="ECO:0000256" key="3">
    <source>
        <dbReference type="ARBA" id="ARBA00022448"/>
    </source>
</evidence>
<dbReference type="GO" id="GO:0046930">
    <property type="term" value="C:pore complex"/>
    <property type="evidence" value="ECO:0007669"/>
    <property type="project" value="UniProtKB-KW"/>
</dbReference>
<dbReference type="GO" id="GO:0015159">
    <property type="term" value="F:polysaccharide transmembrane transporter activity"/>
    <property type="evidence" value="ECO:0007669"/>
    <property type="project" value="InterPro"/>
</dbReference>
<sequence>MSKAISSDRCLRSVARGFLLGGVSATALSLSFGSLASATEQVTDPQENLANQAAQKPAGTLYGGEVASPDYLIGPGDVVELLVLRNPDLSGVYTVRPDGRVSTPLIEDLMVVGHTPTTLSRELEEKLSVYIQDPVVTVIVRSFSGDLRQQIRVVGEAQQPQAVAFRDRMTALDVLIAVGGLSSNADGNSAVLLRREGDTRRQIPLRLDDLVDDGDSTANIAMAPGDVIIIPEGFFSGDWRVTPTISFQETFSDNVDQDPDGEEESAFISTVRPGITFFANAARINWAFSGNVALRQQNGGDDEGADADVDLNSSGTVELFNDLFFIDGNASVSQEVLTSEGSSSGSDDNTSNRETVQNYRLSPYVTNRLGDFARMESRYTFSQVFVDSDDASDTSTHEGRLSLNSGPDFTQFSWGLSASASEAMSSDDDDVSRRDVNFSTTYAVTRSFFLIGSVGYQEFDDGDNDNEVDDPTWRTAARWQPSSRTQLEVGYGQRDNEVSFDGDLRYNITPRTTLSASYSEVLRTSQEALGQNFDNIAFDPDTGQFVNTETGQVVNSANDVPFDIDDETTRVKTFRAGINGSRDRDSFGLNFRANLEDNDNDDDESEYGVVANWGRTLNNRTSVNTSGEYEYNDLGNSIENEYTFRAGLNYSVFTNISANVNYTFRLRESDESSSDEFLENTISVGLSATF</sequence>
<keyword evidence="6" id="KW-0812">Transmembrane</keyword>